<accession>A0A438NDH5</accession>
<dbReference type="InterPro" id="IPR056146">
    <property type="entry name" value="DUF7729"/>
</dbReference>
<feature type="region of interest" description="Disordered" evidence="1">
    <location>
        <begin position="342"/>
        <end position="379"/>
    </location>
</feature>
<dbReference type="AlphaFoldDB" id="A0A438NDH5"/>
<dbReference type="OrthoDB" id="2564812at2759"/>
<gene>
    <name evidence="3" type="ORF">B0A52_02616</name>
</gene>
<name>A0A438NDH5_EXOME</name>
<feature type="compositionally biased region" description="Low complexity" evidence="1">
    <location>
        <begin position="354"/>
        <end position="369"/>
    </location>
</feature>
<proteinExistence type="predicted"/>
<dbReference type="PANTHER" id="PTHR39460">
    <property type="entry name" value="EXPRESSED PROTEIN"/>
    <property type="match status" value="1"/>
</dbReference>
<evidence type="ECO:0000313" key="4">
    <source>
        <dbReference type="Proteomes" id="UP000288859"/>
    </source>
</evidence>
<dbReference type="EMBL" id="NAJM01000007">
    <property type="protein sequence ID" value="RVX73726.1"/>
    <property type="molecule type" value="Genomic_DNA"/>
</dbReference>
<comment type="caution">
    <text evidence="3">The sequence shown here is derived from an EMBL/GenBank/DDBJ whole genome shotgun (WGS) entry which is preliminary data.</text>
</comment>
<organism evidence="3 4">
    <name type="scientific">Exophiala mesophila</name>
    <name type="common">Black yeast-like fungus</name>
    <dbReference type="NCBI Taxonomy" id="212818"/>
    <lineage>
        <taxon>Eukaryota</taxon>
        <taxon>Fungi</taxon>
        <taxon>Dikarya</taxon>
        <taxon>Ascomycota</taxon>
        <taxon>Pezizomycotina</taxon>
        <taxon>Eurotiomycetes</taxon>
        <taxon>Chaetothyriomycetidae</taxon>
        <taxon>Chaetothyriales</taxon>
        <taxon>Herpotrichiellaceae</taxon>
        <taxon>Exophiala</taxon>
    </lineage>
</organism>
<reference evidence="3 4" key="1">
    <citation type="submission" date="2017-03" db="EMBL/GenBank/DDBJ databases">
        <title>Genomes of endolithic fungi from Antarctica.</title>
        <authorList>
            <person name="Coleine C."/>
            <person name="Masonjones S."/>
            <person name="Stajich J.E."/>
        </authorList>
    </citation>
    <scope>NUCLEOTIDE SEQUENCE [LARGE SCALE GENOMIC DNA]</scope>
    <source>
        <strain evidence="3 4">CCFEE 6314</strain>
    </source>
</reference>
<evidence type="ECO:0000259" key="2">
    <source>
        <dbReference type="Pfam" id="PF24855"/>
    </source>
</evidence>
<evidence type="ECO:0000256" key="1">
    <source>
        <dbReference type="SAM" id="MobiDB-lite"/>
    </source>
</evidence>
<dbReference type="Proteomes" id="UP000288859">
    <property type="component" value="Unassembled WGS sequence"/>
</dbReference>
<dbReference type="PANTHER" id="PTHR39460:SF1">
    <property type="entry name" value="C6 TRANSCRIPTION FACTOR"/>
    <property type="match status" value="1"/>
</dbReference>
<feature type="compositionally biased region" description="Polar residues" evidence="1">
    <location>
        <begin position="49"/>
        <end position="79"/>
    </location>
</feature>
<feature type="region of interest" description="Disordered" evidence="1">
    <location>
        <begin position="461"/>
        <end position="495"/>
    </location>
</feature>
<feature type="region of interest" description="Disordered" evidence="1">
    <location>
        <begin position="577"/>
        <end position="611"/>
    </location>
</feature>
<dbReference type="VEuPathDB" id="FungiDB:PV10_06296"/>
<dbReference type="Pfam" id="PF24855">
    <property type="entry name" value="DUF7729"/>
    <property type="match status" value="1"/>
</dbReference>
<feature type="compositionally biased region" description="Low complexity" evidence="1">
    <location>
        <begin position="80"/>
        <end position="98"/>
    </location>
</feature>
<feature type="compositionally biased region" description="Low complexity" evidence="1">
    <location>
        <begin position="486"/>
        <end position="495"/>
    </location>
</feature>
<sequence>MTFNPRENESEFFQELAQRGEIHVDRPMPSPMPTPFLQPRQDVVPVDISESQTASDRAETTTRGSATTSDRPETSSADQSSSIPPTTTSGSSSRPSTTTVMTALPSAFDTSLGSNFTNPSCPKFFSTFLANSTFQSCIPVSLFLQNSYSFIRVERDESLLEQTLDAACKAPLAICQPLLAGIARDLIDNRNCGSDFSRQNPLVMQAYHGLIAYEPVYRATCLKNTVTGSYCFTEAILNSTNPTDFYPYYTAIGMSLPATIHPSCTECLRNVMEVFASYAEDATQPLAKTYLPCANQVTDNCEQSVAVRSIDIDDGVRSRYIPVHGASELSIIMAPYIPPHLRRGSQADSEESVTMTTTTTKPSLPSSPTRKFKANKSEPTDQVLMHSLQDIQYHYWPDESLLKGNPKDHSATLHNSQDNPSGLSHIIIFEDAHPQFAAHGIIYVKTNLDILPKMKMSKGADDHVDDSGATDAAPPTAPPIAVFTQSPRPSNPRYRPSFANYRQCFRFTGYYQITQIEYFEPHSEELIHMLDRKFTRTDRYGNVVQSQRSRENWEWSMANRWAAVTLERDWKGWERPDVKRMERREEGENKDRDDEGKSVNELLRELRMKDE</sequence>
<feature type="region of interest" description="Disordered" evidence="1">
    <location>
        <begin position="1"/>
        <end position="98"/>
    </location>
</feature>
<protein>
    <recommendedName>
        <fullName evidence="2">DUF7729 domain-containing protein</fullName>
    </recommendedName>
</protein>
<evidence type="ECO:0000313" key="3">
    <source>
        <dbReference type="EMBL" id="RVX73726.1"/>
    </source>
</evidence>
<feature type="domain" description="DUF7729" evidence="2">
    <location>
        <begin position="104"/>
        <end position="304"/>
    </location>
</feature>